<dbReference type="Pfam" id="PF04932">
    <property type="entry name" value="Wzy_C"/>
    <property type="match status" value="1"/>
</dbReference>
<name>A0A6M4AWI1_9SPHN</name>
<feature type="transmembrane region" description="Helical" evidence="5">
    <location>
        <begin position="41"/>
        <end position="63"/>
    </location>
</feature>
<organism evidence="8 9">
    <name type="scientific">Sphingomonas lacunae</name>
    <dbReference type="NCBI Taxonomy" id="2698828"/>
    <lineage>
        <taxon>Bacteria</taxon>
        <taxon>Pseudomonadati</taxon>
        <taxon>Pseudomonadota</taxon>
        <taxon>Alphaproteobacteria</taxon>
        <taxon>Sphingomonadales</taxon>
        <taxon>Sphingomonadaceae</taxon>
        <taxon>Sphingomonas</taxon>
    </lineage>
</organism>
<evidence type="ECO:0000256" key="4">
    <source>
        <dbReference type="ARBA" id="ARBA00023136"/>
    </source>
</evidence>
<dbReference type="RefSeq" id="WP_169945621.1">
    <property type="nucleotide sequence ID" value="NZ_CP053015.1"/>
</dbReference>
<evidence type="ECO:0000256" key="2">
    <source>
        <dbReference type="ARBA" id="ARBA00022692"/>
    </source>
</evidence>
<keyword evidence="3 5" id="KW-1133">Transmembrane helix</keyword>
<keyword evidence="2 5" id="KW-0812">Transmembrane</keyword>
<accession>A0A6M4AWI1</accession>
<feature type="domain" description="DUF5935" evidence="7">
    <location>
        <begin position="1"/>
        <end position="193"/>
    </location>
</feature>
<dbReference type="InterPro" id="IPR045979">
    <property type="entry name" value="DUF5935"/>
</dbReference>
<evidence type="ECO:0000259" key="7">
    <source>
        <dbReference type="Pfam" id="PF19358"/>
    </source>
</evidence>
<feature type="transmembrane region" description="Helical" evidence="5">
    <location>
        <begin position="105"/>
        <end position="121"/>
    </location>
</feature>
<dbReference type="Proteomes" id="UP000503018">
    <property type="component" value="Chromosome"/>
</dbReference>
<keyword evidence="9" id="KW-1185">Reference proteome</keyword>
<keyword evidence="4 5" id="KW-0472">Membrane</keyword>
<evidence type="ECO:0000313" key="8">
    <source>
        <dbReference type="EMBL" id="QJQ32399.1"/>
    </source>
</evidence>
<proteinExistence type="predicted"/>
<keyword evidence="8" id="KW-0436">Ligase</keyword>
<protein>
    <submittedName>
        <fullName evidence="8">Putative O-glycosylation ligase, exosortase A system-associated</fullName>
    </submittedName>
</protein>
<feature type="domain" description="O-antigen ligase-related" evidence="6">
    <location>
        <begin position="214"/>
        <end position="365"/>
    </location>
</feature>
<dbReference type="GO" id="GO:0016874">
    <property type="term" value="F:ligase activity"/>
    <property type="evidence" value="ECO:0007669"/>
    <property type="project" value="UniProtKB-KW"/>
</dbReference>
<dbReference type="Pfam" id="PF19358">
    <property type="entry name" value="DUF5935"/>
    <property type="match status" value="1"/>
</dbReference>
<feature type="transmembrane region" description="Helical" evidence="5">
    <location>
        <begin position="75"/>
        <end position="93"/>
    </location>
</feature>
<feature type="transmembrane region" description="Helical" evidence="5">
    <location>
        <begin position="251"/>
        <end position="270"/>
    </location>
</feature>
<gene>
    <name evidence="8" type="ORF">GV829_07990</name>
</gene>
<feature type="transmembrane region" description="Helical" evidence="5">
    <location>
        <begin position="166"/>
        <end position="186"/>
    </location>
</feature>
<dbReference type="GO" id="GO:0016020">
    <property type="term" value="C:membrane"/>
    <property type="evidence" value="ECO:0007669"/>
    <property type="project" value="UniProtKB-SubCell"/>
</dbReference>
<feature type="transmembrane region" description="Helical" evidence="5">
    <location>
        <begin position="206"/>
        <end position="223"/>
    </location>
</feature>
<dbReference type="EMBL" id="CP053015">
    <property type="protein sequence ID" value="QJQ32399.1"/>
    <property type="molecule type" value="Genomic_DNA"/>
</dbReference>
<evidence type="ECO:0000256" key="1">
    <source>
        <dbReference type="ARBA" id="ARBA00004141"/>
    </source>
</evidence>
<evidence type="ECO:0000313" key="9">
    <source>
        <dbReference type="Proteomes" id="UP000503018"/>
    </source>
</evidence>
<dbReference type="PANTHER" id="PTHR37422">
    <property type="entry name" value="TEICHURONIC ACID BIOSYNTHESIS PROTEIN TUAE"/>
    <property type="match status" value="1"/>
</dbReference>
<dbReference type="InterPro" id="IPR051533">
    <property type="entry name" value="WaaL-like"/>
</dbReference>
<dbReference type="NCBIfam" id="TIGR03097">
    <property type="entry name" value="PEP_O_lig_1"/>
    <property type="match status" value="1"/>
</dbReference>
<dbReference type="AlphaFoldDB" id="A0A6M4AWI1"/>
<feature type="transmembrane region" description="Helical" evidence="5">
    <location>
        <begin position="128"/>
        <end position="146"/>
    </location>
</feature>
<dbReference type="InterPro" id="IPR007016">
    <property type="entry name" value="O-antigen_ligase-rel_domated"/>
</dbReference>
<evidence type="ECO:0000259" key="6">
    <source>
        <dbReference type="Pfam" id="PF04932"/>
    </source>
</evidence>
<reference evidence="8 9" key="1">
    <citation type="submission" date="2020-01" db="EMBL/GenBank/DDBJ databases">
        <title>Sphingomonas sp. strain CSW-10.</title>
        <authorList>
            <person name="Chen W.-M."/>
        </authorList>
    </citation>
    <scope>NUCLEOTIDE SEQUENCE [LARGE SCALE GENOMIC DNA]</scope>
    <source>
        <strain evidence="8 9">CSW-10</strain>
    </source>
</reference>
<dbReference type="KEGG" id="slan:GV829_07990"/>
<dbReference type="InterPro" id="IPR017528">
    <property type="entry name" value="CHP03097O-antigen_lig-rel"/>
</dbReference>
<evidence type="ECO:0000256" key="3">
    <source>
        <dbReference type="ARBA" id="ARBA00022989"/>
    </source>
</evidence>
<comment type="subcellular location">
    <subcellularLocation>
        <location evidence="1">Membrane</location>
        <topology evidence="1">Multi-pass membrane protein</topology>
    </subcellularLocation>
</comment>
<sequence>MRDLFFVAFLFASLFLAIKRPFLFILVYCYVDIVAPQRLSFFLLNQVPLSLIMFGLAIIGWLVGDSKKGMRGDHLQIVLGILLLYCGISTIYADFPVEAQDKWSWVWKAMLWSMFLPLVLRTRLRLEAMALTMVLSASALAITGGLKTATGGSGYGSLQLLLDDNSGLFEGSIFSTVAISIIPLILWLARHGTIFNARADNLHHKLVWGFAICLVFACLLIPVGTQARTGLVCAAFLFIFGLRDSKYKMRYLTGVVALGIIALPLVPSAFAERMSTITNHQADESASTRVAVWKWTWDYALDHPLGGGFDVYRQNELQVTKVIVKNSGGQITREEVPYTDKARAFHNSYFEMLGEQGFPGLALWLYLHIACFIRMESLRRRYKASTDPDHAWIRPLATALQGGHLVYLMGAMFVGIAFQPFIWMIISLQIGFHTYVKRREQEARWRPLAVQLGNAPAGPDGVGVVPVAIEHGHASATGWAPQPR</sequence>
<evidence type="ECO:0000256" key="5">
    <source>
        <dbReference type="SAM" id="Phobius"/>
    </source>
</evidence>
<dbReference type="PANTHER" id="PTHR37422:SF13">
    <property type="entry name" value="LIPOPOLYSACCHARIDE BIOSYNTHESIS PROTEIN PA4999-RELATED"/>
    <property type="match status" value="1"/>
</dbReference>